<keyword evidence="1" id="KW-0472">Membrane</keyword>
<reference evidence="2" key="1">
    <citation type="submission" date="2022-10" db="EMBL/GenBank/DDBJ databases">
        <title>Culturing micro-colonial fungi from biological soil crusts in the Mojave desert and describing Neophaeococcomyces mojavensis, and introducing the new genera and species Taxawa tesnikishii.</title>
        <authorList>
            <person name="Kurbessoian T."/>
            <person name="Stajich J.E."/>
        </authorList>
    </citation>
    <scope>NUCLEOTIDE SEQUENCE</scope>
    <source>
        <strain evidence="2">TK_1</strain>
    </source>
</reference>
<evidence type="ECO:0000313" key="3">
    <source>
        <dbReference type="Proteomes" id="UP001172684"/>
    </source>
</evidence>
<organism evidence="2 3">
    <name type="scientific">Coniosporium apollinis</name>
    <dbReference type="NCBI Taxonomy" id="61459"/>
    <lineage>
        <taxon>Eukaryota</taxon>
        <taxon>Fungi</taxon>
        <taxon>Dikarya</taxon>
        <taxon>Ascomycota</taxon>
        <taxon>Pezizomycotina</taxon>
        <taxon>Dothideomycetes</taxon>
        <taxon>Dothideomycetes incertae sedis</taxon>
        <taxon>Coniosporium</taxon>
    </lineage>
</organism>
<evidence type="ECO:0000256" key="1">
    <source>
        <dbReference type="SAM" id="Phobius"/>
    </source>
</evidence>
<feature type="transmembrane region" description="Helical" evidence="1">
    <location>
        <begin position="189"/>
        <end position="213"/>
    </location>
</feature>
<dbReference type="EMBL" id="JAPDRL010000063">
    <property type="protein sequence ID" value="KAJ9660750.1"/>
    <property type="molecule type" value="Genomic_DNA"/>
</dbReference>
<proteinExistence type="predicted"/>
<name>A0ABQ9NLL8_9PEZI</name>
<evidence type="ECO:0008006" key="4">
    <source>
        <dbReference type="Google" id="ProtNLM"/>
    </source>
</evidence>
<gene>
    <name evidence="2" type="ORF">H2201_006829</name>
</gene>
<comment type="caution">
    <text evidence="2">The sequence shown here is derived from an EMBL/GenBank/DDBJ whole genome shotgun (WGS) entry which is preliminary data.</text>
</comment>
<keyword evidence="1" id="KW-1133">Transmembrane helix</keyword>
<protein>
    <recommendedName>
        <fullName evidence="4">DUF3533 domain-containing protein</fullName>
    </recommendedName>
</protein>
<keyword evidence="3" id="KW-1185">Reference proteome</keyword>
<sequence length="233" mass="26345">MVVEPEKEDAKSSFLRVQSLRNTIDFVLFARACCIGDLDVVKKLKSSNIESLSGMSDLESQATSLEDYISSSESLQGRLRNAIDLVGYTLTLHNQLETAKVDKELRDMTKKLGDVTEEMRNLTQDTVDDSATVKIITFVSAFYLPGSFVAVSSSVNPKGAQLTMSKTIFGMNFFDFDVHSRSITIAHDFWVFIATWLPLTFITGALYMVIVWYDLRGKGKLFRWPWQQRGKKQ</sequence>
<dbReference type="Proteomes" id="UP001172684">
    <property type="component" value="Unassembled WGS sequence"/>
</dbReference>
<keyword evidence="1" id="KW-0812">Transmembrane</keyword>
<evidence type="ECO:0000313" key="2">
    <source>
        <dbReference type="EMBL" id="KAJ9660750.1"/>
    </source>
</evidence>
<accession>A0ABQ9NLL8</accession>